<dbReference type="EMBL" id="ATHI01000031">
    <property type="protein sequence ID" value="EPR30497.1"/>
    <property type="molecule type" value="Genomic_DNA"/>
</dbReference>
<evidence type="ECO:0000313" key="2">
    <source>
        <dbReference type="Proteomes" id="UP000014975"/>
    </source>
</evidence>
<dbReference type="AlphaFoldDB" id="S7T088"/>
<dbReference type="InterPro" id="IPR036249">
    <property type="entry name" value="Thioredoxin-like_sf"/>
</dbReference>
<keyword evidence="2" id="KW-1185">Reference proteome</keyword>
<dbReference type="STRING" id="1121439.dsat_1219"/>
<reference evidence="1 2" key="1">
    <citation type="journal article" date="2013" name="Genome Announc.">
        <title>Draft genome sequences for three mercury-methylating, sulfate-reducing bacteria.</title>
        <authorList>
            <person name="Brown S.D."/>
            <person name="Hurt R.A.Jr."/>
            <person name="Gilmour C.C."/>
            <person name="Elias D.A."/>
        </authorList>
    </citation>
    <scope>NUCLEOTIDE SEQUENCE [LARGE SCALE GENOMIC DNA]</scope>
    <source>
        <strain evidence="1 2">DSM 16529</strain>
    </source>
</reference>
<evidence type="ECO:0008006" key="3">
    <source>
        <dbReference type="Google" id="ProtNLM"/>
    </source>
</evidence>
<dbReference type="PROSITE" id="PS51257">
    <property type="entry name" value="PROKAR_LIPOPROTEIN"/>
    <property type="match status" value="1"/>
</dbReference>
<evidence type="ECO:0000313" key="1">
    <source>
        <dbReference type="EMBL" id="EPR30497.1"/>
    </source>
</evidence>
<dbReference type="PATRIC" id="fig|1121439.3.peg.2603"/>
<proteinExistence type="predicted"/>
<dbReference type="SUPFAM" id="SSF52833">
    <property type="entry name" value="Thioredoxin-like"/>
    <property type="match status" value="1"/>
</dbReference>
<organism evidence="1 2">
    <name type="scientific">Alkalidesulfovibrio alkalitolerans DSM 16529</name>
    <dbReference type="NCBI Taxonomy" id="1121439"/>
    <lineage>
        <taxon>Bacteria</taxon>
        <taxon>Pseudomonadati</taxon>
        <taxon>Thermodesulfobacteriota</taxon>
        <taxon>Desulfovibrionia</taxon>
        <taxon>Desulfovibrionales</taxon>
        <taxon>Desulfovibrionaceae</taxon>
        <taxon>Alkalidesulfovibrio</taxon>
    </lineage>
</organism>
<dbReference type="CDD" id="cd02947">
    <property type="entry name" value="TRX_family"/>
    <property type="match status" value="1"/>
</dbReference>
<dbReference type="RefSeq" id="WP_020887916.1">
    <property type="nucleotide sequence ID" value="NZ_ATHI01000031.1"/>
</dbReference>
<dbReference type="OrthoDB" id="5459240at2"/>
<comment type="caution">
    <text evidence="1">The sequence shown here is derived from an EMBL/GenBank/DDBJ whole genome shotgun (WGS) entry which is preliminary data.</text>
</comment>
<dbReference type="eggNOG" id="COG0526">
    <property type="taxonomic scope" value="Bacteria"/>
</dbReference>
<sequence>MPDVLRGLDIGARSLGQATPVLVACLGSKAQAKAQLDAVGDVARRFGPSLQVYAVDEEELPGMRGRLGLHGTPTFLLFWGGRERDRFVGEAESMALERFVRHALGKDAS</sequence>
<dbReference type="Gene3D" id="3.40.30.10">
    <property type="entry name" value="Glutaredoxin"/>
    <property type="match status" value="1"/>
</dbReference>
<accession>S7T088</accession>
<dbReference type="Proteomes" id="UP000014975">
    <property type="component" value="Unassembled WGS sequence"/>
</dbReference>
<name>S7T088_9BACT</name>
<gene>
    <name evidence="1" type="ORF">dsat_1219</name>
</gene>
<protein>
    <recommendedName>
        <fullName evidence="3">Thioredoxin domain-containing protein</fullName>
    </recommendedName>
</protein>